<proteinExistence type="predicted"/>
<feature type="non-terminal residue" evidence="1">
    <location>
        <position position="125"/>
    </location>
</feature>
<name>A0A1B6C9Y9_9HEMI</name>
<organism evidence="1">
    <name type="scientific">Clastoptera arizonana</name>
    <name type="common">Arizona spittle bug</name>
    <dbReference type="NCBI Taxonomy" id="38151"/>
    <lineage>
        <taxon>Eukaryota</taxon>
        <taxon>Metazoa</taxon>
        <taxon>Ecdysozoa</taxon>
        <taxon>Arthropoda</taxon>
        <taxon>Hexapoda</taxon>
        <taxon>Insecta</taxon>
        <taxon>Pterygota</taxon>
        <taxon>Neoptera</taxon>
        <taxon>Paraneoptera</taxon>
        <taxon>Hemiptera</taxon>
        <taxon>Auchenorrhyncha</taxon>
        <taxon>Cercopoidea</taxon>
        <taxon>Clastopteridae</taxon>
        <taxon>Clastoptera</taxon>
    </lineage>
</organism>
<gene>
    <name evidence="1" type="ORF">g.45559</name>
</gene>
<dbReference type="AlphaFoldDB" id="A0A1B6C9Y9"/>
<evidence type="ECO:0000313" key="1">
    <source>
        <dbReference type="EMBL" id="JAS10271.1"/>
    </source>
</evidence>
<dbReference type="EMBL" id="GEDC01027027">
    <property type="protein sequence ID" value="JAS10271.1"/>
    <property type="molecule type" value="Transcribed_RNA"/>
</dbReference>
<reference evidence="1" key="1">
    <citation type="submission" date="2015-12" db="EMBL/GenBank/DDBJ databases">
        <title>De novo transcriptome assembly of four potential Pierce s Disease insect vectors from Arizona vineyards.</title>
        <authorList>
            <person name="Tassone E.E."/>
        </authorList>
    </citation>
    <scope>NUCLEOTIDE SEQUENCE</scope>
</reference>
<sequence length="125" mass="14653">MEILKTFFRSEDWRSISNSEKQSFLNILENYSSLVSLGYKANLTNSKTQSKLPKRTETIKHLKNPSTSIGYHRKSCNLKINIRSNCKNRPNQTNLKLETLIRKEEEIKVNNYVRQNFLEELTKTG</sequence>
<evidence type="ECO:0008006" key="2">
    <source>
        <dbReference type="Google" id="ProtNLM"/>
    </source>
</evidence>
<accession>A0A1B6C9Y9</accession>
<protein>
    <recommendedName>
        <fullName evidence="2">KRAB domain-containing protein</fullName>
    </recommendedName>
</protein>